<keyword evidence="6" id="KW-0547">Nucleotide-binding</keyword>
<comment type="function">
    <text evidence="10">Catalyzes the transfer of pyrophosphate from adenosine triphosphate (ATP) to 6-hydroxymethyl-7,8-dihydropterin, an enzymatic step in folate biosynthesis pathway.</text>
</comment>
<name>G5H6X9_9BACT</name>
<dbReference type="PANTHER" id="PTHR43071:SF1">
    <property type="entry name" value="2-AMINO-4-HYDROXY-6-HYDROXYMETHYLDIHYDROPTERIDINE PYROPHOSPHOKINASE"/>
    <property type="match status" value="1"/>
</dbReference>
<dbReference type="GO" id="GO:0046656">
    <property type="term" value="P:folic acid biosynthetic process"/>
    <property type="evidence" value="ECO:0007669"/>
    <property type="project" value="UniProtKB-KW"/>
</dbReference>
<dbReference type="UniPathway" id="UPA00077">
    <property type="reaction ID" value="UER00155"/>
</dbReference>
<dbReference type="EMBL" id="ADLD01000009">
    <property type="protein sequence ID" value="EHB92618.1"/>
    <property type="molecule type" value="Genomic_DNA"/>
</dbReference>
<dbReference type="eggNOG" id="COG0801">
    <property type="taxonomic scope" value="Bacteria"/>
</dbReference>
<sequence length="182" mass="19925">MARVILLTGGNLGDVRATLAGARLKLAERVGAETAASSLWESPPWGFEAPEQFLNQVLIFETALEPEHVLDICQQIEREAGRIRPRAADGIATGTGCQAGAGCNKTAGADHEAMGRQYGSRTLDIDILFYDDRVIDTPRLTVPHPLMQQRGFVLRPLCEVLPGFMHPVLHKSVRQLLDELSE</sequence>
<dbReference type="GO" id="GO:0016301">
    <property type="term" value="F:kinase activity"/>
    <property type="evidence" value="ECO:0007669"/>
    <property type="project" value="UniProtKB-KW"/>
</dbReference>
<dbReference type="NCBIfam" id="TIGR01498">
    <property type="entry name" value="folK"/>
    <property type="match status" value="2"/>
</dbReference>
<dbReference type="InterPro" id="IPR035907">
    <property type="entry name" value="Hppk_sf"/>
</dbReference>
<dbReference type="STRING" id="742725.HMPREF9450_00822"/>
<reference evidence="14 15" key="1">
    <citation type="submission" date="2011-08" db="EMBL/GenBank/DDBJ databases">
        <title>The Genome Sequence of Alistipes indistinctus YIT 12060.</title>
        <authorList>
            <consortium name="The Broad Institute Genome Sequencing Platform"/>
            <person name="Earl A."/>
            <person name="Ward D."/>
            <person name="Feldgarden M."/>
            <person name="Gevers D."/>
            <person name="Morotomi M."/>
            <person name="Young S.K."/>
            <person name="Zeng Q."/>
            <person name="Gargeya S."/>
            <person name="Fitzgerald M."/>
            <person name="Haas B."/>
            <person name="Abouelleil A."/>
            <person name="Alvarado L."/>
            <person name="Arachchi H.M."/>
            <person name="Berlin A."/>
            <person name="Brown A."/>
            <person name="Chapman S.B."/>
            <person name="Chen Z."/>
            <person name="Dunbar C."/>
            <person name="Freedman E."/>
            <person name="Gearin G."/>
            <person name="Gellesch M."/>
            <person name="Goldberg J."/>
            <person name="Griggs A."/>
            <person name="Gujja S."/>
            <person name="Heiman D."/>
            <person name="Howarth C."/>
            <person name="Larson L."/>
            <person name="Lui A."/>
            <person name="MacDonald P.J.P."/>
            <person name="Montmayeur A."/>
            <person name="Murphy C."/>
            <person name="Neiman D."/>
            <person name="Pearson M."/>
            <person name="Priest M."/>
            <person name="Roberts A."/>
            <person name="Saif S."/>
            <person name="Shea T."/>
            <person name="Shenoy N."/>
            <person name="Sisk P."/>
            <person name="Stolte C."/>
            <person name="Sykes S."/>
            <person name="Wortman J."/>
            <person name="Nusbaum C."/>
            <person name="Birren B."/>
        </authorList>
    </citation>
    <scope>NUCLEOTIDE SEQUENCE [LARGE SCALE GENOMIC DNA]</scope>
    <source>
        <strain evidence="14 15">YIT 12060</strain>
    </source>
</reference>
<comment type="caution">
    <text evidence="14">The sequence shown here is derived from an EMBL/GenBank/DDBJ whole genome shotgun (WGS) entry which is preliminary data.</text>
</comment>
<evidence type="ECO:0000256" key="1">
    <source>
        <dbReference type="ARBA" id="ARBA00005051"/>
    </source>
</evidence>
<dbReference type="SUPFAM" id="SSF55083">
    <property type="entry name" value="6-hydroxymethyl-7,8-dihydropterin pyrophosphokinase, HPPK"/>
    <property type="match status" value="2"/>
</dbReference>
<keyword evidence="5" id="KW-0808">Transferase</keyword>
<evidence type="ECO:0000256" key="11">
    <source>
        <dbReference type="ARBA" id="ARBA00029766"/>
    </source>
</evidence>
<keyword evidence="7 14" id="KW-0418">Kinase</keyword>
<dbReference type="GO" id="GO:0046654">
    <property type="term" value="P:tetrahydrofolate biosynthetic process"/>
    <property type="evidence" value="ECO:0007669"/>
    <property type="project" value="UniProtKB-UniPathway"/>
</dbReference>
<evidence type="ECO:0000256" key="9">
    <source>
        <dbReference type="ARBA" id="ARBA00022909"/>
    </source>
</evidence>
<proteinExistence type="inferred from homology"/>
<comment type="pathway">
    <text evidence="1">Cofactor biosynthesis; tetrahydrofolate biosynthesis; 2-amino-4-hydroxy-6-hydroxymethyl-7,8-dihydropteridine diphosphate from 7,8-dihydroneopterin triphosphate: step 4/4.</text>
</comment>
<evidence type="ECO:0000256" key="8">
    <source>
        <dbReference type="ARBA" id="ARBA00022840"/>
    </source>
</evidence>
<dbReference type="PANTHER" id="PTHR43071">
    <property type="entry name" value="2-AMINO-4-HYDROXY-6-HYDROXYMETHYLDIHYDROPTERIDINE PYROPHOSPHOKINASE"/>
    <property type="match status" value="1"/>
</dbReference>
<dbReference type="GO" id="GO:0003848">
    <property type="term" value="F:2-amino-4-hydroxy-6-hydroxymethyldihydropteridine diphosphokinase activity"/>
    <property type="evidence" value="ECO:0007669"/>
    <property type="project" value="UniProtKB-EC"/>
</dbReference>
<dbReference type="GeneID" id="92816162"/>
<dbReference type="EC" id="2.7.6.3" evidence="3"/>
<dbReference type="Pfam" id="PF01288">
    <property type="entry name" value="HPPK"/>
    <property type="match status" value="2"/>
</dbReference>
<feature type="domain" description="7,8-dihydro-6-hydroxymethylpterin-pyrophosphokinase" evidence="13">
    <location>
        <begin position="113"/>
        <end position="162"/>
    </location>
</feature>
<organism evidence="14 15">
    <name type="scientific">Alistipes indistinctus YIT 12060</name>
    <dbReference type="NCBI Taxonomy" id="742725"/>
    <lineage>
        <taxon>Bacteria</taxon>
        <taxon>Pseudomonadati</taxon>
        <taxon>Bacteroidota</taxon>
        <taxon>Bacteroidia</taxon>
        <taxon>Bacteroidales</taxon>
        <taxon>Rikenellaceae</taxon>
        <taxon>Alistipes</taxon>
    </lineage>
</organism>
<evidence type="ECO:0000256" key="6">
    <source>
        <dbReference type="ARBA" id="ARBA00022741"/>
    </source>
</evidence>
<dbReference type="Gene3D" id="3.30.70.560">
    <property type="entry name" value="7,8-Dihydro-6-hydroxymethylpterin-pyrophosphokinase HPPK"/>
    <property type="match status" value="1"/>
</dbReference>
<dbReference type="CDD" id="cd00483">
    <property type="entry name" value="HPPK"/>
    <property type="match status" value="1"/>
</dbReference>
<evidence type="ECO:0000256" key="4">
    <source>
        <dbReference type="ARBA" id="ARBA00016218"/>
    </source>
</evidence>
<dbReference type="HOGENOM" id="CLU_097916_1_2_10"/>
<feature type="domain" description="7,8-dihydro-6-hydroxymethylpterin-pyrophosphokinase" evidence="13">
    <location>
        <begin position="7"/>
        <end position="87"/>
    </location>
</feature>
<evidence type="ECO:0000256" key="12">
    <source>
        <dbReference type="ARBA" id="ARBA00033413"/>
    </source>
</evidence>
<dbReference type="Proteomes" id="UP000006008">
    <property type="component" value="Unassembled WGS sequence"/>
</dbReference>
<evidence type="ECO:0000256" key="5">
    <source>
        <dbReference type="ARBA" id="ARBA00022679"/>
    </source>
</evidence>
<dbReference type="AlphaFoldDB" id="G5H6X9"/>
<dbReference type="GO" id="GO:0005524">
    <property type="term" value="F:ATP binding"/>
    <property type="evidence" value="ECO:0007669"/>
    <property type="project" value="UniProtKB-KW"/>
</dbReference>
<gene>
    <name evidence="14" type="ORF">HMPREF9450_00822</name>
</gene>
<evidence type="ECO:0000259" key="13">
    <source>
        <dbReference type="Pfam" id="PF01288"/>
    </source>
</evidence>
<keyword evidence="15" id="KW-1185">Reference proteome</keyword>
<evidence type="ECO:0000256" key="10">
    <source>
        <dbReference type="ARBA" id="ARBA00029409"/>
    </source>
</evidence>
<dbReference type="InterPro" id="IPR000550">
    <property type="entry name" value="Hppk"/>
</dbReference>
<dbReference type="PATRIC" id="fig|742725.3.peg.876"/>
<evidence type="ECO:0000256" key="2">
    <source>
        <dbReference type="ARBA" id="ARBA00005810"/>
    </source>
</evidence>
<keyword evidence="9" id="KW-0289">Folate biosynthesis</keyword>
<dbReference type="OrthoDB" id="9808041at2"/>
<evidence type="ECO:0000313" key="15">
    <source>
        <dbReference type="Proteomes" id="UP000006008"/>
    </source>
</evidence>
<evidence type="ECO:0000256" key="3">
    <source>
        <dbReference type="ARBA" id="ARBA00013253"/>
    </source>
</evidence>
<dbReference type="RefSeq" id="WP_009133628.1">
    <property type="nucleotide sequence ID" value="NZ_CP102250.1"/>
</dbReference>
<keyword evidence="8" id="KW-0067">ATP-binding</keyword>
<comment type="similarity">
    <text evidence="2">Belongs to the HPPK family.</text>
</comment>
<evidence type="ECO:0000313" key="14">
    <source>
        <dbReference type="EMBL" id="EHB92618.1"/>
    </source>
</evidence>
<protein>
    <recommendedName>
        <fullName evidence="4">2-amino-4-hydroxy-6-hydroxymethyldihydropteridine pyrophosphokinase</fullName>
        <ecNumber evidence="3">2.7.6.3</ecNumber>
    </recommendedName>
    <alternativeName>
        <fullName evidence="11">6-hydroxymethyl-7,8-dihydropterin pyrophosphokinase</fullName>
    </alternativeName>
    <alternativeName>
        <fullName evidence="12">7,8-dihydro-6-hydroxymethylpterin-pyrophosphokinase</fullName>
    </alternativeName>
</protein>
<accession>G5H6X9</accession>
<evidence type="ECO:0000256" key="7">
    <source>
        <dbReference type="ARBA" id="ARBA00022777"/>
    </source>
</evidence>